<dbReference type="Proteomes" id="UP001181347">
    <property type="component" value="Unassembled WGS sequence"/>
</dbReference>
<comment type="caution">
    <text evidence="2">The sequence shown here is derived from an EMBL/GenBank/DDBJ whole genome shotgun (WGS) entry which is preliminary data.</text>
</comment>
<evidence type="ECO:0000313" key="3">
    <source>
        <dbReference type="Proteomes" id="UP001181347"/>
    </source>
</evidence>
<dbReference type="EMBL" id="JAWDES010000001">
    <property type="protein sequence ID" value="MDU0258520.1"/>
    <property type="molecule type" value="Genomic_DNA"/>
</dbReference>
<reference evidence="2" key="1">
    <citation type="submission" date="2023-10" db="EMBL/GenBank/DDBJ databases">
        <title>Genome Sequence of the Bacteria from From Gut Wall in Crohn's Disease.</title>
        <authorList>
            <person name="Rodriguez-Palacios A."/>
        </authorList>
    </citation>
    <scope>NUCLEOTIDE SEQUENCE</scope>
    <source>
        <strain evidence="2">CavFT-hAR58</strain>
    </source>
</reference>
<evidence type="ECO:0000313" key="1">
    <source>
        <dbReference type="EMBL" id="MDU0258520.1"/>
    </source>
</evidence>
<dbReference type="AlphaFoldDB" id="A0AAE4LKF7"/>
<gene>
    <name evidence="1" type="ORF">RVH17_00045</name>
    <name evidence="2" type="ORF">RVH17_05460</name>
</gene>
<dbReference type="EMBL" id="JAWDES010000004">
    <property type="protein sequence ID" value="MDU0259567.1"/>
    <property type="molecule type" value="Genomic_DNA"/>
</dbReference>
<protein>
    <submittedName>
        <fullName evidence="2">BREX-1 system adenine-specific DNA-methyltransferase PglX</fullName>
    </submittedName>
</protein>
<evidence type="ECO:0000313" key="2">
    <source>
        <dbReference type="EMBL" id="MDU0259567.1"/>
    </source>
</evidence>
<name>A0AAE4LKF7_9BACT</name>
<proteinExistence type="predicted"/>
<dbReference type="RefSeq" id="WP_240054248.1">
    <property type="nucleotide sequence ID" value="NZ_JAWDES010000001.1"/>
</dbReference>
<accession>A0AAE4LKF7</accession>
<sequence length="145" mass="16394">MKTNSGKKGEGMPVVRNPQFYFREGLCWSDINTTFLKCRIKQKSIHDVKSMSIFGVCDKVPEKYILCVINSTLISYYVDTFVNNTQTFQINDARQLPIIVPTSEQLSFCSALAKAAIAQKIKGNESSNIQKQLDDFIENQIFGLV</sequence>
<organism evidence="2 3">
    <name type="scientific">Alistipes finegoldii</name>
    <dbReference type="NCBI Taxonomy" id="214856"/>
    <lineage>
        <taxon>Bacteria</taxon>
        <taxon>Pseudomonadati</taxon>
        <taxon>Bacteroidota</taxon>
        <taxon>Bacteroidia</taxon>
        <taxon>Bacteroidales</taxon>
        <taxon>Rikenellaceae</taxon>
        <taxon>Alistipes</taxon>
    </lineage>
</organism>